<keyword evidence="2" id="KW-1185">Reference proteome</keyword>
<accession>A0A2T0BAD9</accession>
<reference evidence="1 2" key="1">
    <citation type="submission" date="2018-03" db="EMBL/GenBank/DDBJ databases">
        <title>Genome sequence of Clostridium luticellarii DSM 29923.</title>
        <authorList>
            <person name="Poehlein A."/>
            <person name="Daniel R."/>
        </authorList>
    </citation>
    <scope>NUCLEOTIDE SEQUENCE [LARGE SCALE GENOMIC DNA]</scope>
    <source>
        <strain evidence="1 2">DSM 29923</strain>
    </source>
</reference>
<dbReference type="AlphaFoldDB" id="A0A2T0BAD9"/>
<sequence length="59" mass="6914">MVNPSTSIWRARECIKLSNTSNCDRLLILKICYKLKIVLKVSVILSRRFLKLYLNSMIL</sequence>
<dbReference type="EMBL" id="PVXP01000082">
    <property type="protein sequence ID" value="PRR80803.1"/>
    <property type="molecule type" value="Genomic_DNA"/>
</dbReference>
<proteinExistence type="predicted"/>
<organism evidence="1 2">
    <name type="scientific">Clostridium luticellarii</name>
    <dbReference type="NCBI Taxonomy" id="1691940"/>
    <lineage>
        <taxon>Bacteria</taxon>
        <taxon>Bacillati</taxon>
        <taxon>Bacillota</taxon>
        <taxon>Clostridia</taxon>
        <taxon>Eubacteriales</taxon>
        <taxon>Clostridiaceae</taxon>
        <taxon>Clostridium</taxon>
    </lineage>
</organism>
<evidence type="ECO:0000313" key="2">
    <source>
        <dbReference type="Proteomes" id="UP000237798"/>
    </source>
</evidence>
<protein>
    <submittedName>
        <fullName evidence="1">Uncharacterized protein</fullName>
    </submittedName>
</protein>
<dbReference type="Proteomes" id="UP000237798">
    <property type="component" value="Unassembled WGS sequence"/>
</dbReference>
<gene>
    <name evidence="1" type="ORF">CLLU_32860</name>
</gene>
<comment type="caution">
    <text evidence="1">The sequence shown here is derived from an EMBL/GenBank/DDBJ whole genome shotgun (WGS) entry which is preliminary data.</text>
</comment>
<name>A0A2T0BAD9_9CLOT</name>
<evidence type="ECO:0000313" key="1">
    <source>
        <dbReference type="EMBL" id="PRR80803.1"/>
    </source>
</evidence>